<dbReference type="Proteomes" id="UP000283269">
    <property type="component" value="Unassembled WGS sequence"/>
</dbReference>
<dbReference type="OrthoDB" id="2124139at2759"/>
<keyword evidence="2" id="KW-1185">Reference proteome</keyword>
<evidence type="ECO:0008006" key="3">
    <source>
        <dbReference type="Google" id="ProtNLM"/>
    </source>
</evidence>
<dbReference type="EMBL" id="NHYD01001877">
    <property type="protein sequence ID" value="PPQ89453.1"/>
    <property type="molecule type" value="Genomic_DNA"/>
</dbReference>
<gene>
    <name evidence="1" type="ORF">CVT25_012832</name>
</gene>
<proteinExistence type="predicted"/>
<organism evidence="1 2">
    <name type="scientific">Psilocybe cyanescens</name>
    <dbReference type="NCBI Taxonomy" id="93625"/>
    <lineage>
        <taxon>Eukaryota</taxon>
        <taxon>Fungi</taxon>
        <taxon>Dikarya</taxon>
        <taxon>Basidiomycota</taxon>
        <taxon>Agaricomycotina</taxon>
        <taxon>Agaricomycetes</taxon>
        <taxon>Agaricomycetidae</taxon>
        <taxon>Agaricales</taxon>
        <taxon>Agaricineae</taxon>
        <taxon>Strophariaceae</taxon>
        <taxon>Psilocybe</taxon>
    </lineage>
</organism>
<comment type="caution">
    <text evidence="1">The sequence shown here is derived from an EMBL/GenBank/DDBJ whole genome shotgun (WGS) entry which is preliminary data.</text>
</comment>
<evidence type="ECO:0000313" key="1">
    <source>
        <dbReference type="EMBL" id="PPQ89453.1"/>
    </source>
</evidence>
<name>A0A409XFB2_PSICY</name>
<sequence length="283" mass="31517">MAPLSTFQLPLPSNGPPTGYGWEGHNISVLSTTTAFKIGVGERDIFLGQHRCVDAEPLAETWFDLKTLRGWIPSQAKGHPQHEPRNCLLMCANHCVMFDEHLFFIRFIPSVQKFVLVNYCNAPFLAEFHGKAIALDIKDHHAPFPSLFILHEMHVRGFHPFQPINPEIGDGSWQDWIYSDGVFDDLSNSFKQDSPPKDKCTHNNSLSTQSQLQFNPSTIDQSGASPGVHRIELNEGVIADILAATHASPSWKACQMEGISWTGTADENIQKYLSSVGVEEPLP</sequence>
<reference evidence="1 2" key="1">
    <citation type="journal article" date="2018" name="Evol. Lett.">
        <title>Horizontal gene cluster transfer increased hallucinogenic mushroom diversity.</title>
        <authorList>
            <person name="Reynolds H.T."/>
            <person name="Vijayakumar V."/>
            <person name="Gluck-Thaler E."/>
            <person name="Korotkin H.B."/>
            <person name="Matheny P.B."/>
            <person name="Slot J.C."/>
        </authorList>
    </citation>
    <scope>NUCLEOTIDE SEQUENCE [LARGE SCALE GENOMIC DNA]</scope>
    <source>
        <strain evidence="1 2">2631</strain>
    </source>
</reference>
<dbReference type="InParanoid" id="A0A409XFB2"/>
<evidence type="ECO:0000313" key="2">
    <source>
        <dbReference type="Proteomes" id="UP000283269"/>
    </source>
</evidence>
<dbReference type="AlphaFoldDB" id="A0A409XFB2"/>
<protein>
    <recommendedName>
        <fullName evidence="3">HNH nuclease domain-containing protein</fullName>
    </recommendedName>
</protein>
<accession>A0A409XFB2</accession>